<accession>A0AA40HWK0</accession>
<dbReference type="Proteomes" id="UP001177744">
    <property type="component" value="Unassembled WGS sequence"/>
</dbReference>
<protein>
    <recommendedName>
        <fullName evidence="3">Cyclin N-terminal domain-containing protein</fullName>
    </recommendedName>
</protein>
<dbReference type="AlphaFoldDB" id="A0AA40HWK0"/>
<organism evidence="1 2">
    <name type="scientific">Cnephaeus nilssonii</name>
    <name type="common">Northern bat</name>
    <name type="synonym">Eptesicus nilssonii</name>
    <dbReference type="NCBI Taxonomy" id="3371016"/>
    <lineage>
        <taxon>Eukaryota</taxon>
        <taxon>Metazoa</taxon>
        <taxon>Chordata</taxon>
        <taxon>Craniata</taxon>
        <taxon>Vertebrata</taxon>
        <taxon>Euteleostomi</taxon>
        <taxon>Mammalia</taxon>
        <taxon>Eutheria</taxon>
        <taxon>Laurasiatheria</taxon>
        <taxon>Chiroptera</taxon>
        <taxon>Yangochiroptera</taxon>
        <taxon>Vespertilionidae</taxon>
        <taxon>Cnephaeus</taxon>
    </lineage>
</organism>
<dbReference type="EMBL" id="JAULJE010000009">
    <property type="protein sequence ID" value="KAK1338695.1"/>
    <property type="molecule type" value="Genomic_DNA"/>
</dbReference>
<proteinExistence type="predicted"/>
<evidence type="ECO:0008006" key="3">
    <source>
        <dbReference type="Google" id="ProtNLM"/>
    </source>
</evidence>
<dbReference type="PANTHER" id="PTHR14248">
    <property type="entry name" value="CYCLIN Y, ISOFORM A"/>
    <property type="match status" value="1"/>
</dbReference>
<sequence>MGNKLTCCLKSNASPKLGQHSGWVNRDEESGVCVAGTRNSVAAPPAPTALEPAELNFQACVGRPVLYLGDLEMPKACNSKALAAEPPTPEPPNLYPHPVRLSLVRSGVEHPELLPTSRKLAGVSPGHRSAKYSSCSTIFLDDSTICHPNVRITMQCLALAIYYHIKNRIEKAESALITLLIVTALSKMFLSKAEFVFQQETVKNKMTTSYNANRSEDIFDERLHPFTQEIVPEEYFNHNPDSESIYRFIHPFFSATKLTAEWAIIALYLHDRALRNADFCQIFEGITVKDISPFGCAACEVNWVLGHCLKLAAECVGSEVSWEELPVGQCQTLPSACDWPWAIILELQSSPQFVAGQGLIGMHAKAKLHTKDTFHRVLVPHSHGVDAELEPLLATNDLERQYLHLLQFRLNVSASVYAKYYFDLRSLASDHGLPVVFAPLRKERAQNLE</sequence>
<keyword evidence="2" id="KW-1185">Reference proteome</keyword>
<gene>
    <name evidence="1" type="ORF">QTO34_019352</name>
</gene>
<evidence type="ECO:0000313" key="1">
    <source>
        <dbReference type="EMBL" id="KAK1338695.1"/>
    </source>
</evidence>
<name>A0AA40HWK0_CNENI</name>
<evidence type="ECO:0000313" key="2">
    <source>
        <dbReference type="Proteomes" id="UP001177744"/>
    </source>
</evidence>
<feature type="non-terminal residue" evidence="1">
    <location>
        <position position="449"/>
    </location>
</feature>
<comment type="caution">
    <text evidence="1">The sequence shown here is derived from an EMBL/GenBank/DDBJ whole genome shotgun (WGS) entry which is preliminary data.</text>
</comment>
<reference evidence="1" key="1">
    <citation type="submission" date="2023-06" db="EMBL/GenBank/DDBJ databases">
        <title>Reference genome for the Northern bat (Eptesicus nilssonii), a most northern bat species.</title>
        <authorList>
            <person name="Laine V.N."/>
            <person name="Pulliainen A.T."/>
            <person name="Lilley T.M."/>
        </authorList>
    </citation>
    <scope>NUCLEOTIDE SEQUENCE</scope>
    <source>
        <strain evidence="1">BLF_Eptnil</strain>
        <tissue evidence="1">Kidney</tissue>
    </source>
</reference>